<keyword evidence="4" id="KW-0175">Coiled coil</keyword>
<protein>
    <recommendedName>
        <fullName evidence="2">histidine kinase</fullName>
        <ecNumber evidence="2">2.7.13.3</ecNumber>
    </recommendedName>
</protein>
<dbReference type="PROSITE" id="PS50109">
    <property type="entry name" value="HIS_KIN"/>
    <property type="match status" value="1"/>
</dbReference>
<dbReference type="InterPro" id="IPR004358">
    <property type="entry name" value="Sig_transdc_His_kin-like_C"/>
</dbReference>
<dbReference type="InterPro" id="IPR003594">
    <property type="entry name" value="HATPase_dom"/>
</dbReference>
<dbReference type="PANTHER" id="PTHR43065:SF42">
    <property type="entry name" value="TWO-COMPONENT SENSOR PPRA"/>
    <property type="match status" value="1"/>
</dbReference>
<dbReference type="InterPro" id="IPR005467">
    <property type="entry name" value="His_kinase_dom"/>
</dbReference>
<feature type="transmembrane region" description="Helical" evidence="6">
    <location>
        <begin position="375"/>
        <end position="396"/>
    </location>
</feature>
<dbReference type="InterPro" id="IPR036097">
    <property type="entry name" value="HisK_dim/P_sf"/>
</dbReference>
<sequence length="692" mass="76124">MLFAWTFAWTAAADTLGAEEKPPRQSTSSYIGMGMATGTPSGDVRAAIQPQLHTLSVPNGVLATKVEASDLFSLPTPMEIRRVLRIGIQASLGESIYAPWLAYTVEELRYAIGRERVRILWLDDNSLLLGVQSRQLDFVLSDPDTVLRMQRGDVMETLASFKPNEAGRAEDGQAGVLFMKRQTVQASPSAPGEVPIEFARGKSMAATAPDKLAAWLAPAAALVRHGIRLEQIHANTTFYGEDEEAVLRAVLDGEERIGMLPSCSLERMQAAGKVHIARDLTILGAAHNDRLACVHSTATYPGWSFSTLPTTDPALKKSMNALLYSMSNASYGGEWTLPALNRAVFDMFYELKIGPYADLASWSFERFMRENAEGLALSILATFIVISYVVSLSVLVRRKTKELREALEARDLIEAEAAQSRAHIANLERTGIVGQMSTIIAHELKQPLSAIMNYANGLHRRTKAGKFDQESFNWALEEIVSEADRASEIVNRVRAYAKHDYPPRKVTDLADVISNAITTFRRSRQTRAEIVVRVSRHSMAEVDAWEIELAVLNLLKNAADAVSGVFHPQIEVALEPLDAKTWALTVADNGPYLSDEQLALFFKPLQTTKGAKGLGLGLSIIANIAERHAGRITVERNGARGVKFTFTLPRIPDPEEKLEDVMLPPQLAVYEGEDKTRGENPPKALPLGEQKN</sequence>
<evidence type="ECO:0000259" key="7">
    <source>
        <dbReference type="PROSITE" id="PS50109"/>
    </source>
</evidence>
<dbReference type="SUPFAM" id="SSF55874">
    <property type="entry name" value="ATPase domain of HSP90 chaperone/DNA topoisomerase II/histidine kinase"/>
    <property type="match status" value="1"/>
</dbReference>
<dbReference type="CDD" id="cd00082">
    <property type="entry name" value="HisKA"/>
    <property type="match status" value="1"/>
</dbReference>
<evidence type="ECO:0000256" key="3">
    <source>
        <dbReference type="ARBA" id="ARBA00022553"/>
    </source>
</evidence>
<dbReference type="Proteomes" id="UP000715095">
    <property type="component" value="Unassembled WGS sequence"/>
</dbReference>
<evidence type="ECO:0000256" key="5">
    <source>
        <dbReference type="SAM" id="MobiDB-lite"/>
    </source>
</evidence>
<feature type="coiled-coil region" evidence="4">
    <location>
        <begin position="396"/>
        <end position="430"/>
    </location>
</feature>
<gene>
    <name evidence="8" type="ORF">H6A60_03635</name>
</gene>
<dbReference type="Pfam" id="PF02518">
    <property type="entry name" value="HATPase_c"/>
    <property type="match status" value="1"/>
</dbReference>
<comment type="caution">
    <text evidence="8">The sequence shown here is derived from an EMBL/GenBank/DDBJ whole genome shotgun (WGS) entry which is preliminary data.</text>
</comment>
<reference evidence="8 9" key="1">
    <citation type="journal article" date="2021" name="Sci. Rep.">
        <title>The distribution of antibiotic resistance genes in chicken gut microbiota commensals.</title>
        <authorList>
            <person name="Juricova H."/>
            <person name="Matiasovicova J."/>
            <person name="Kubasova T."/>
            <person name="Cejkova D."/>
            <person name="Rychlik I."/>
        </authorList>
    </citation>
    <scope>NUCLEOTIDE SEQUENCE [LARGE SCALE GENOMIC DNA]</scope>
    <source>
        <strain evidence="8 9">An829</strain>
    </source>
</reference>
<keyword evidence="6" id="KW-0472">Membrane</keyword>
<dbReference type="EC" id="2.7.13.3" evidence="2"/>
<dbReference type="Gene3D" id="3.40.190.10">
    <property type="entry name" value="Periplasmic binding protein-like II"/>
    <property type="match status" value="1"/>
</dbReference>
<name>A0ABS2DQJ3_9BURK</name>
<keyword evidence="3" id="KW-0597">Phosphoprotein</keyword>
<keyword evidence="6" id="KW-1133">Transmembrane helix</keyword>
<feature type="domain" description="Histidine kinase" evidence="7">
    <location>
        <begin position="439"/>
        <end position="652"/>
    </location>
</feature>
<evidence type="ECO:0000313" key="9">
    <source>
        <dbReference type="Proteomes" id="UP000715095"/>
    </source>
</evidence>
<keyword evidence="6" id="KW-0812">Transmembrane</keyword>
<comment type="catalytic activity">
    <reaction evidence="1">
        <text>ATP + protein L-histidine = ADP + protein N-phospho-L-histidine.</text>
        <dbReference type="EC" id="2.7.13.3"/>
    </reaction>
</comment>
<keyword evidence="9" id="KW-1185">Reference proteome</keyword>
<evidence type="ECO:0000256" key="4">
    <source>
        <dbReference type="SAM" id="Coils"/>
    </source>
</evidence>
<dbReference type="EMBL" id="JACJJC010000004">
    <property type="protein sequence ID" value="MBM6703579.1"/>
    <property type="molecule type" value="Genomic_DNA"/>
</dbReference>
<dbReference type="InterPro" id="IPR003661">
    <property type="entry name" value="HisK_dim/P_dom"/>
</dbReference>
<proteinExistence type="predicted"/>
<dbReference type="Gene3D" id="3.30.565.10">
    <property type="entry name" value="Histidine kinase-like ATPase, C-terminal domain"/>
    <property type="match status" value="1"/>
</dbReference>
<dbReference type="SUPFAM" id="SSF47384">
    <property type="entry name" value="Homodimeric domain of signal transducing histidine kinase"/>
    <property type="match status" value="1"/>
</dbReference>
<dbReference type="SMART" id="SM00388">
    <property type="entry name" value="HisKA"/>
    <property type="match status" value="1"/>
</dbReference>
<dbReference type="SUPFAM" id="SSF53850">
    <property type="entry name" value="Periplasmic binding protein-like II"/>
    <property type="match status" value="1"/>
</dbReference>
<evidence type="ECO:0000256" key="6">
    <source>
        <dbReference type="SAM" id="Phobius"/>
    </source>
</evidence>
<organism evidence="8 9">
    <name type="scientific">Sutterella massiliensis</name>
    <dbReference type="NCBI Taxonomy" id="1816689"/>
    <lineage>
        <taxon>Bacteria</taxon>
        <taxon>Pseudomonadati</taxon>
        <taxon>Pseudomonadota</taxon>
        <taxon>Betaproteobacteria</taxon>
        <taxon>Burkholderiales</taxon>
        <taxon>Sutterellaceae</taxon>
        <taxon>Sutterella</taxon>
    </lineage>
</organism>
<dbReference type="RefSeq" id="WP_205102053.1">
    <property type="nucleotide sequence ID" value="NZ_JACJJC010000004.1"/>
</dbReference>
<feature type="region of interest" description="Disordered" evidence="5">
    <location>
        <begin position="669"/>
        <end position="692"/>
    </location>
</feature>
<evidence type="ECO:0000313" key="8">
    <source>
        <dbReference type="EMBL" id="MBM6703579.1"/>
    </source>
</evidence>
<dbReference type="PRINTS" id="PR00344">
    <property type="entry name" value="BCTRLSENSOR"/>
</dbReference>
<dbReference type="Gene3D" id="1.10.287.130">
    <property type="match status" value="1"/>
</dbReference>
<evidence type="ECO:0000256" key="1">
    <source>
        <dbReference type="ARBA" id="ARBA00000085"/>
    </source>
</evidence>
<dbReference type="Pfam" id="PF12974">
    <property type="entry name" value="Phosphonate-bd"/>
    <property type="match status" value="1"/>
</dbReference>
<accession>A0ABS2DQJ3</accession>
<dbReference type="Pfam" id="PF00512">
    <property type="entry name" value="HisKA"/>
    <property type="match status" value="1"/>
</dbReference>
<dbReference type="PANTHER" id="PTHR43065">
    <property type="entry name" value="SENSOR HISTIDINE KINASE"/>
    <property type="match status" value="1"/>
</dbReference>
<evidence type="ECO:0000256" key="2">
    <source>
        <dbReference type="ARBA" id="ARBA00012438"/>
    </source>
</evidence>
<dbReference type="SMART" id="SM00387">
    <property type="entry name" value="HATPase_c"/>
    <property type="match status" value="1"/>
</dbReference>
<dbReference type="InterPro" id="IPR036890">
    <property type="entry name" value="HATPase_C_sf"/>
</dbReference>